<dbReference type="EMBL" id="BTPD01000020">
    <property type="protein sequence ID" value="GMQ31517.1"/>
    <property type="molecule type" value="Genomic_DNA"/>
</dbReference>
<keyword evidence="2" id="KW-1185">Reference proteome</keyword>
<dbReference type="Proteomes" id="UP001338309">
    <property type="component" value="Unassembled WGS sequence"/>
</dbReference>
<sequence>MNSFWKSSICRGAIFGLFIFLLFSCSETEQEPSDDYFISAKLSGQSFKFQDSATGVVEARSFSAFAGQNPTSNFPSFSFDIESLPISVGEFKESDSGLIMIFRYSLSGTETFHSQMGEEGDFVIRISSLTEKYIEGSFSGTIRGASNSSQFFTVSEGKFRLKRS</sequence>
<evidence type="ECO:0000313" key="1">
    <source>
        <dbReference type="EMBL" id="GMQ31517.1"/>
    </source>
</evidence>
<name>A0ABQ6PUB7_9BACT</name>
<proteinExistence type="predicted"/>
<accession>A0ABQ6PUB7</accession>
<dbReference type="PROSITE" id="PS51257">
    <property type="entry name" value="PROKAR_LIPOPROTEIN"/>
    <property type="match status" value="1"/>
</dbReference>
<organism evidence="1 2">
    <name type="scientific">Algoriphagus confluentis</name>
    <dbReference type="NCBI Taxonomy" id="1697556"/>
    <lineage>
        <taxon>Bacteria</taxon>
        <taxon>Pseudomonadati</taxon>
        <taxon>Bacteroidota</taxon>
        <taxon>Cytophagia</taxon>
        <taxon>Cytophagales</taxon>
        <taxon>Cyclobacteriaceae</taxon>
        <taxon>Algoriphagus</taxon>
    </lineage>
</organism>
<gene>
    <name evidence="1" type="ORF">Aconfl_41620</name>
</gene>
<evidence type="ECO:0008006" key="3">
    <source>
        <dbReference type="Google" id="ProtNLM"/>
    </source>
</evidence>
<comment type="caution">
    <text evidence="1">The sequence shown here is derived from an EMBL/GenBank/DDBJ whole genome shotgun (WGS) entry which is preliminary data.</text>
</comment>
<protein>
    <recommendedName>
        <fullName evidence="3">Lipoprotein</fullName>
    </recommendedName>
</protein>
<evidence type="ECO:0000313" key="2">
    <source>
        <dbReference type="Proteomes" id="UP001338309"/>
    </source>
</evidence>
<dbReference type="RefSeq" id="WP_338226282.1">
    <property type="nucleotide sequence ID" value="NZ_BTPD01000020.1"/>
</dbReference>
<reference evidence="1 2" key="1">
    <citation type="submission" date="2023-08" db="EMBL/GenBank/DDBJ databases">
        <title>Draft genome sequence of Algoriphagus confluentis.</title>
        <authorList>
            <person name="Takatani N."/>
            <person name="Hosokawa M."/>
            <person name="Sawabe T."/>
        </authorList>
    </citation>
    <scope>NUCLEOTIDE SEQUENCE [LARGE SCALE GENOMIC DNA]</scope>
    <source>
        <strain evidence="1 2">NBRC 111222</strain>
    </source>
</reference>